<dbReference type="GO" id="GO:0006508">
    <property type="term" value="P:proteolysis"/>
    <property type="evidence" value="ECO:0007669"/>
    <property type="project" value="UniProtKB-KW"/>
</dbReference>
<gene>
    <name evidence="10" type="primary">CASPS19</name>
    <name evidence="10" type="ORF">AaeL_AAEL003444</name>
</gene>
<dbReference type="EMBL" id="CH477271">
    <property type="protein sequence ID" value="EAT45302.1"/>
    <property type="molecule type" value="Genomic_DNA"/>
</dbReference>
<evidence type="ECO:0000259" key="9">
    <source>
        <dbReference type="PROSITE" id="PS50208"/>
    </source>
</evidence>
<dbReference type="HOGENOM" id="CLU_036904_2_0_1"/>
<dbReference type="PROSITE" id="PS50208">
    <property type="entry name" value="CASPASE_P20"/>
    <property type="match status" value="1"/>
</dbReference>
<dbReference type="PROSITE" id="PS01121">
    <property type="entry name" value="CASPASE_HIS"/>
    <property type="match status" value="1"/>
</dbReference>
<dbReference type="InterPro" id="IPR011600">
    <property type="entry name" value="Pept_C14_caspase"/>
</dbReference>
<proteinExistence type="inferred from homology"/>
<reference evidence="10" key="1">
    <citation type="submission" date="2005-10" db="EMBL/GenBank/DDBJ databases">
        <authorList>
            <person name="Loftus B.J."/>
            <person name="Nene V.M."/>
            <person name="Hannick L.I."/>
            <person name="Bidwell S."/>
            <person name="Haas B."/>
            <person name="Amedeo P."/>
            <person name="Orvis J."/>
            <person name="Wortman J.R."/>
            <person name="White O.R."/>
            <person name="Salzberg S."/>
            <person name="Shumway M."/>
            <person name="Koo H."/>
            <person name="Zhao Y."/>
            <person name="Holmes M."/>
            <person name="Miller J."/>
            <person name="Schatz M."/>
            <person name="Pop M."/>
            <person name="Pai G."/>
            <person name="Utterback T."/>
            <person name="Rogers Y.-H."/>
            <person name="Kravitz S."/>
            <person name="Fraser C.M."/>
        </authorList>
    </citation>
    <scope>NUCLEOTIDE SEQUENCE</scope>
    <source>
        <strain evidence="10">Liverpool</strain>
    </source>
</reference>
<organism evidence="10 11">
    <name type="scientific">Aedes aegypti</name>
    <name type="common">Yellowfever mosquito</name>
    <name type="synonym">Culex aegypti</name>
    <dbReference type="NCBI Taxonomy" id="7159"/>
    <lineage>
        <taxon>Eukaryota</taxon>
        <taxon>Metazoa</taxon>
        <taxon>Ecdysozoa</taxon>
        <taxon>Arthropoda</taxon>
        <taxon>Hexapoda</taxon>
        <taxon>Insecta</taxon>
        <taxon>Pterygota</taxon>
        <taxon>Neoptera</taxon>
        <taxon>Endopterygota</taxon>
        <taxon>Diptera</taxon>
        <taxon>Nematocera</taxon>
        <taxon>Culicoidea</taxon>
        <taxon>Culicidae</taxon>
        <taxon>Culicinae</taxon>
        <taxon>Aedini</taxon>
        <taxon>Aedes</taxon>
        <taxon>Stegomyia</taxon>
    </lineage>
</organism>
<dbReference type="GO" id="GO:0004197">
    <property type="term" value="F:cysteine-type endopeptidase activity"/>
    <property type="evidence" value="ECO:0007669"/>
    <property type="project" value="InterPro"/>
</dbReference>
<dbReference type="GO" id="GO:0045476">
    <property type="term" value="P:nurse cell apoptotic process"/>
    <property type="evidence" value="ECO:0007669"/>
    <property type="project" value="UniProtKB-ARBA"/>
</dbReference>
<evidence type="ECO:0000313" key="10">
    <source>
        <dbReference type="EMBL" id="EAT45302.1"/>
    </source>
</evidence>
<dbReference type="InterPro" id="IPR029030">
    <property type="entry name" value="Caspase-like_dom_sf"/>
</dbReference>
<dbReference type="GeneID" id="5578111"/>
<dbReference type="GO" id="GO:0045751">
    <property type="term" value="P:negative regulation of Toll signaling pathway"/>
    <property type="evidence" value="ECO:0007669"/>
    <property type="project" value="UniProtKB-ARBA"/>
</dbReference>
<evidence type="ECO:0000256" key="1">
    <source>
        <dbReference type="ARBA" id="ARBA00010134"/>
    </source>
</evidence>
<keyword evidence="2" id="KW-0645">Protease</keyword>
<keyword evidence="6" id="KW-0865">Zymogen</keyword>
<dbReference type="InterPro" id="IPR002398">
    <property type="entry name" value="Pept_C14"/>
</dbReference>
<dbReference type="GO" id="GO:0043525">
    <property type="term" value="P:positive regulation of neuron apoptotic process"/>
    <property type="evidence" value="ECO:0007669"/>
    <property type="project" value="TreeGrafter"/>
</dbReference>
<dbReference type="InterPro" id="IPR033139">
    <property type="entry name" value="Caspase_cys_AS"/>
</dbReference>
<dbReference type="PANTHER" id="PTHR10454">
    <property type="entry name" value="CASPASE"/>
    <property type="match status" value="1"/>
</dbReference>
<dbReference type="InterPro" id="IPR016129">
    <property type="entry name" value="Caspase_his_AS"/>
</dbReference>
<keyword evidence="5" id="KW-0788">Thiol protease</keyword>
<evidence type="ECO:0000259" key="8">
    <source>
        <dbReference type="PROSITE" id="PS50207"/>
    </source>
</evidence>
<dbReference type="KEGG" id="aag:5578111"/>
<feature type="domain" description="Caspase family p20" evidence="9">
    <location>
        <begin position="43"/>
        <end position="164"/>
    </location>
</feature>
<evidence type="ECO:0000256" key="3">
    <source>
        <dbReference type="ARBA" id="ARBA00022703"/>
    </source>
</evidence>
<evidence type="ECO:0000256" key="2">
    <source>
        <dbReference type="ARBA" id="ARBA00022670"/>
    </source>
</evidence>
<keyword evidence="3" id="KW-0053">Apoptosis</keyword>
<dbReference type="AlphaFoldDB" id="A0A1S4F4Q4"/>
<dbReference type="SMART" id="SM00115">
    <property type="entry name" value="CASc"/>
    <property type="match status" value="1"/>
</dbReference>
<reference evidence="10" key="2">
    <citation type="journal article" date="2007" name="Science">
        <title>Genome sequence of Aedes aegypti, a major arbovirus vector.</title>
        <authorList>
            <person name="Nene V."/>
            <person name="Wortman J.R."/>
            <person name="Lawson D."/>
            <person name="Haas B."/>
            <person name="Kodira C."/>
            <person name="Tu Z.J."/>
            <person name="Loftus B."/>
            <person name="Xi Z."/>
            <person name="Megy K."/>
            <person name="Grabherr M."/>
            <person name="Ren Q."/>
            <person name="Zdobnov E.M."/>
            <person name="Lobo N.F."/>
            <person name="Campbell K.S."/>
            <person name="Brown S.E."/>
            <person name="Bonaldo M.F."/>
            <person name="Zhu J."/>
            <person name="Sinkins S.P."/>
            <person name="Hogenkamp D.G."/>
            <person name="Amedeo P."/>
            <person name="Arensburger P."/>
            <person name="Atkinson P.W."/>
            <person name="Bidwell S."/>
            <person name="Biedler J."/>
            <person name="Birney E."/>
            <person name="Bruggner R.V."/>
            <person name="Costas J."/>
            <person name="Coy M.R."/>
            <person name="Crabtree J."/>
            <person name="Crawford M."/>
            <person name="Debruyn B."/>
            <person name="Decaprio D."/>
            <person name="Eiglmeier K."/>
            <person name="Eisenstadt E."/>
            <person name="El-Dorry H."/>
            <person name="Gelbart W.M."/>
            <person name="Gomes S.L."/>
            <person name="Hammond M."/>
            <person name="Hannick L.I."/>
            <person name="Hogan J.R."/>
            <person name="Holmes M.H."/>
            <person name="Jaffe D."/>
            <person name="Johnston J.S."/>
            <person name="Kennedy R.C."/>
            <person name="Koo H."/>
            <person name="Kravitz S."/>
            <person name="Kriventseva E.V."/>
            <person name="Kulp D."/>
            <person name="Labutti K."/>
            <person name="Lee E."/>
            <person name="Li S."/>
            <person name="Lovin D.D."/>
            <person name="Mao C."/>
            <person name="Mauceli E."/>
            <person name="Menck C.F."/>
            <person name="Miller J.R."/>
            <person name="Montgomery P."/>
            <person name="Mori A."/>
            <person name="Nascimento A.L."/>
            <person name="Naveira H.F."/>
            <person name="Nusbaum C."/>
            <person name="O'leary S."/>
            <person name="Orvis J."/>
            <person name="Pertea M."/>
            <person name="Quesneville H."/>
            <person name="Reidenbach K.R."/>
            <person name="Rogers Y.H."/>
            <person name="Roth C.W."/>
            <person name="Schneider J.R."/>
            <person name="Schatz M."/>
            <person name="Shumway M."/>
            <person name="Stanke M."/>
            <person name="Stinson E.O."/>
            <person name="Tubio J.M."/>
            <person name="Vanzee J.P."/>
            <person name="Verjovski-Almeida S."/>
            <person name="Werner D."/>
            <person name="White O."/>
            <person name="Wyder S."/>
            <person name="Zeng Q."/>
            <person name="Zhao Q."/>
            <person name="Zhao Y."/>
            <person name="Hill C.A."/>
            <person name="Raikhel A.S."/>
            <person name="Soares M.B."/>
            <person name="Knudson D.L."/>
            <person name="Lee N.H."/>
            <person name="Galagan J."/>
            <person name="Salzberg S.L."/>
            <person name="Paulsen I.T."/>
            <person name="Dimopoulos G."/>
            <person name="Collins F.H."/>
            <person name="Birren B."/>
            <person name="Fraser-Liggett C.M."/>
            <person name="Severson D.W."/>
        </authorList>
    </citation>
    <scope>NUCLEOTIDE SEQUENCE [LARGE SCALE GENOMIC DNA]</scope>
    <source>
        <strain evidence="10">Liverpool</strain>
    </source>
</reference>
<protein>
    <submittedName>
        <fullName evidence="10">AAEL003444-PA</fullName>
    </submittedName>
</protein>
<dbReference type="FunFam" id="3.40.50.1460:FF:000001">
    <property type="entry name" value="Caspase-3 preproprotein"/>
    <property type="match status" value="1"/>
</dbReference>
<evidence type="ECO:0000256" key="7">
    <source>
        <dbReference type="RuleBase" id="RU003971"/>
    </source>
</evidence>
<evidence type="ECO:0000313" key="11">
    <source>
        <dbReference type="Proteomes" id="UP000682892"/>
    </source>
</evidence>
<evidence type="ECO:0000256" key="6">
    <source>
        <dbReference type="ARBA" id="ARBA00023145"/>
    </source>
</evidence>
<dbReference type="PRINTS" id="PR00376">
    <property type="entry name" value="IL1BCENZYME"/>
</dbReference>
<dbReference type="PROSITE" id="PS01122">
    <property type="entry name" value="CASPASE_CYS"/>
    <property type="match status" value="1"/>
</dbReference>
<dbReference type="InterPro" id="IPR015917">
    <property type="entry name" value="Pept_C14A"/>
</dbReference>
<dbReference type="SMR" id="A0A1S4F4Q4"/>
<feature type="domain" description="Caspase family p10" evidence="8">
    <location>
        <begin position="187"/>
        <end position="282"/>
    </location>
</feature>
<keyword evidence="4" id="KW-0378">Hydrolase</keyword>
<dbReference type="MEROPS" id="C14.015"/>
<dbReference type="OrthoDB" id="6116485at2759"/>
<comment type="similarity">
    <text evidence="1 7">Belongs to the peptidase C14A family.</text>
</comment>
<dbReference type="PROSITE" id="PS50207">
    <property type="entry name" value="CASPASE_P10"/>
    <property type="match status" value="1"/>
</dbReference>
<evidence type="ECO:0000256" key="5">
    <source>
        <dbReference type="ARBA" id="ARBA00022807"/>
    </source>
</evidence>
<dbReference type="SUPFAM" id="SSF52129">
    <property type="entry name" value="Caspase-like"/>
    <property type="match status" value="1"/>
</dbReference>
<accession>A0A1S4F4Q4</accession>
<dbReference type="OMA" id="YDGHYSW"/>
<dbReference type="Pfam" id="PF00656">
    <property type="entry name" value="Peptidase_C14"/>
    <property type="match status" value="1"/>
</dbReference>
<evidence type="ECO:0000256" key="4">
    <source>
        <dbReference type="ARBA" id="ARBA00022801"/>
    </source>
</evidence>
<dbReference type="Gene3D" id="3.40.50.1460">
    <property type="match status" value="1"/>
</dbReference>
<sequence>MDTTDELDVLGFGSRTNESSKSIKEALVSRAALDEYYDTTNKRRGIALVFCHMNFSVMAKRNGADKDRDDICNTLYGLDFDVRVFDDLSRKEVLDRLKDVSREDHSDNDCLVVVMMSHGEQGVLYARDNKYNVDSLWKNFVGNACPSLIGKPKMFFIQACRGEQFDEGVAYAAKSPKDMVDSRQEQVLYSIPAMADLLVMYSTYDGYYSWRNPRQGSWFIQSLCTELDENGRVRDLLTLLTGVSRRTAYEFQSFVPHNAKMDAMKQIPCIVSMLTKTFYFTKKTRSRVVTDID</sequence>
<dbReference type="GO" id="GO:0005737">
    <property type="term" value="C:cytoplasm"/>
    <property type="evidence" value="ECO:0007669"/>
    <property type="project" value="TreeGrafter"/>
</dbReference>
<dbReference type="Proteomes" id="UP000682892">
    <property type="component" value="Chromosome 3"/>
</dbReference>
<reference evidence="10" key="3">
    <citation type="submission" date="2012-09" db="EMBL/GenBank/DDBJ databases">
        <authorList>
            <consortium name="VectorBase"/>
        </authorList>
    </citation>
    <scope>NUCLEOTIDE SEQUENCE</scope>
    <source>
        <strain evidence="10">Liverpool</strain>
    </source>
</reference>
<dbReference type="InterPro" id="IPR001309">
    <property type="entry name" value="Pept_C14_p20"/>
</dbReference>
<dbReference type="InterPro" id="IPR002138">
    <property type="entry name" value="Pept_C14_p10"/>
</dbReference>
<dbReference type="PANTHER" id="PTHR10454:SF232">
    <property type="entry name" value="AT03047P-RELATED"/>
    <property type="match status" value="1"/>
</dbReference>
<name>A0A1S4F4Q4_AEDAE</name>
<dbReference type="GO" id="GO:0016322">
    <property type="term" value="P:neuron remodeling"/>
    <property type="evidence" value="ECO:0007669"/>
    <property type="project" value="UniProtKB-ARBA"/>
</dbReference>
<dbReference type="CDD" id="cd00032">
    <property type="entry name" value="CASc"/>
    <property type="match status" value="1"/>
</dbReference>
<dbReference type="GO" id="GO:1990525">
    <property type="term" value="F:BIR domain binding"/>
    <property type="evidence" value="ECO:0007669"/>
    <property type="project" value="UniProtKB-ARBA"/>
</dbReference>